<evidence type="ECO:0000256" key="5">
    <source>
        <dbReference type="ARBA" id="ARBA00022679"/>
    </source>
</evidence>
<dbReference type="EMBL" id="CP049801">
    <property type="protein sequence ID" value="QIO06673.1"/>
    <property type="molecule type" value="Genomic_DNA"/>
</dbReference>
<protein>
    <recommendedName>
        <fullName evidence="3">Chemotaxis protein CheA</fullName>
        <ecNumber evidence="2">2.7.13.3</ecNumber>
    </recommendedName>
</protein>
<dbReference type="Gene3D" id="2.30.30.40">
    <property type="entry name" value="SH3 Domains"/>
    <property type="match status" value="1"/>
</dbReference>
<feature type="domain" description="Response regulatory" evidence="14">
    <location>
        <begin position="1961"/>
        <end position="2077"/>
    </location>
</feature>
<evidence type="ECO:0000256" key="7">
    <source>
        <dbReference type="ARBA" id="ARBA00023012"/>
    </source>
</evidence>
<feature type="coiled-coil region" evidence="11">
    <location>
        <begin position="1511"/>
        <end position="1538"/>
    </location>
</feature>
<dbReference type="PROSITE" id="PS50894">
    <property type="entry name" value="HPT"/>
    <property type="match status" value="4"/>
</dbReference>
<dbReference type="PROSITE" id="PS50851">
    <property type="entry name" value="CHEW"/>
    <property type="match status" value="1"/>
</dbReference>
<dbReference type="SMART" id="SM00260">
    <property type="entry name" value="CheW"/>
    <property type="match status" value="1"/>
</dbReference>
<evidence type="ECO:0000259" key="14">
    <source>
        <dbReference type="PROSITE" id="PS50110"/>
    </source>
</evidence>
<dbReference type="Pfam" id="PF01584">
    <property type="entry name" value="CheW"/>
    <property type="match status" value="1"/>
</dbReference>
<accession>A0A6G8RY59</accession>
<dbReference type="InterPro" id="IPR004105">
    <property type="entry name" value="CheA-like_dim"/>
</dbReference>
<dbReference type="Gene3D" id="3.40.50.2300">
    <property type="match status" value="1"/>
</dbReference>
<feature type="domain" description="HPt" evidence="16">
    <location>
        <begin position="272"/>
        <end position="376"/>
    </location>
</feature>
<sequence>MKEILKNLDHSIELPQDTYLEQDPEILEIFVEELEEIFETLNVLLEEWANGDLDDEQIITLRRSFHTLKGSGRMVGAKSTSELAWNVEDNLNRVIAKNRELTPDLKAFVISVINLYQYKFYQQFKDRQSHDIDLRPLIVLGQGFQQNVDVHPELKTLLNLSETLNSSDDLTGLEFGDEAVETASQENNTVEAPVDHVPEISATVANDFSLDDVELNQTSDQNDLISTDLELDAIDQYNSNEFEIEEPVREYVTPINEKLIIDSSVQTEATDNDNIAKETLAIFFEEAEEHVDTIRKFIKDEQYTPDQFNRLIRALHTLRGSSSMAHVNDIFEATSKVDHLFKIFVQEDREIDYKEYSLLSEYIEFVEDYLYELKKPQYKKFDLMLIVQKFQEVWKGYDFEVSNVQQSNQSISAVTQLVNLQIDQLLDAEFEFDKRAQTEFPDYFHQLIDQAQILIDNTNNPTAIGIYEFTTLLKESYQSVLKNKTLLEDDYIFELFSHVHQNFIHLFDTLASGQRVTLTGEAHKAIEALRDNTTQLDVNNAETTDLNSAEAIHLASSTDQILNEVNDQQQPLFDDINVDLIAQQAESDAVDENGLDDQIAENNEAQFEFELEKPNDSQDQLNLVNDALDTVEVADSGIEISEQEIKAEQDNLVDTARDQIYEVDAEHLEIDSEDAIEIKENAFAYDSEIEVLNSTAQDDEVAAFLKAELNENQASIDSTEKIENLDLNTLNDDFNFESEQVQSGDTHQDLLADKQLQDDHVERENLLDSASAQNQSEQTPELVENVDDGEEKLAFEFELENDDLQSTDVSEAVEIETLENVSTENEAIENEAHNIDLSDTVESVVEIQQDDSVLVEENQAMELAQEPAELFESATEEQTTEPVEIESNETESIVTESNENESIEANSIAAQSFETDITIDEIETSLVESSVLETNDIAEVPESALAMPIDDVIDLPQHVGSQVGDLNYVIQNISADRDQKDSVDHIADFDLEVLDIFIEEAEELLGYIDVDLSTWSDNLTDTKALNNLMRHLHTLKGGANMAQAENVGLISHELETIYEMVIKGLMQPSDQLVKIIRLIQDDLVDRIQILQEEQIDYSATHVIEVLKNLVNPQKNSAIKAPETLASLWSKRKSAEDEDDFADDEALFEDKSTLEADKATAVVDEVETNETELVEAELVEVVVEQNVAEDAVLLDEKQSTVSDVIVEEQLENTTENTKSDDQALVELDEQQVDVVDAETVEEALTEASTDQEQSAESTLDAVQSEAIDEVHTFMATGQDSIVDDNLQPEDILGIQSQPDPVNKADTSENAIFDVFTAEAAELINDGLSLLQQWTEQRHNRSLLLQLQRIAHSIKGGSKMVGLDLISEISYELEMVFEQFGLHHFNSNAYDTLLESAFVWLRGAVLEKNYDYDQSLKTQLANIQYVDVTAQLPTKFTRSDLLLQEVTTAFEEGDGTEPPSMLGEWDESEKIEQNDEMIRISAETIEKMIDLAGENAINRSRIEMDLSQFGHTLSEMELAIQRLADQLRRMEGELESQIISIHGETGARYEDFDPLEMDQYSSLNQLSKSLAESASDLVDFKTTLSEKIKDTEGILLQQSRIQAEIQEGLMRARLVPFSRLLPRLQRLVRQVSTTLNKPAELVVTNTEGELDRTILEKLVSPLEHMLRNALDHGLEDTQTRLKLGKPEAGRIELDISRQGTDVVISFTDDGQGIQANKIREKALAQNLIQLDQQLSDEQVLQFIFHPGFSTAEKITQISGRGVGLDVVQSGIKALGGEVSVESEVGKGSTFKIRVPTTVAVSDALMVKVQDQQFAVPLSQIDRIVRIAPSELETFFSSADDAFHIDDQTYKLRYLSEFIGGHAVPKLSGVVSSLPVLLIKGNRDQTSAVLVDQLVGSRSQIVMKPIGDQFNNIGAISGATILGDGQVCLILDGQNIARQVQLTNRHDTSLSSTEVSRHRDERRLIMIVDDSVTVRKVTSRLLERQGFDVVTAKDGVDAIEQLHTVRPDLMLLDIEMPRMDGFEVTSLIRHDEVHQALPIIMITSRTGEKHRERAMSLGVTSYMGKPFQEDELLATIQKLLETK</sequence>
<dbReference type="InterPro" id="IPR036061">
    <property type="entry name" value="CheW-like_dom_sf"/>
</dbReference>
<dbReference type="InterPro" id="IPR011006">
    <property type="entry name" value="CheY-like_superfamily"/>
</dbReference>
<dbReference type="PANTHER" id="PTHR43395">
    <property type="entry name" value="SENSOR HISTIDINE KINASE CHEA"/>
    <property type="match status" value="1"/>
</dbReference>
<evidence type="ECO:0000256" key="11">
    <source>
        <dbReference type="SAM" id="Coils"/>
    </source>
</evidence>
<feature type="modified residue" description="4-aspartylphosphate" evidence="10">
    <location>
        <position position="2010"/>
    </location>
</feature>
<dbReference type="GO" id="GO:0000155">
    <property type="term" value="F:phosphorelay sensor kinase activity"/>
    <property type="evidence" value="ECO:0007669"/>
    <property type="project" value="InterPro"/>
</dbReference>
<feature type="domain" description="HPt" evidence="16">
    <location>
        <begin position="19"/>
        <end position="127"/>
    </location>
</feature>
<dbReference type="EC" id="2.7.13.3" evidence="2"/>
<dbReference type="Gene3D" id="3.30.565.10">
    <property type="entry name" value="Histidine kinase-like ATPase, C-terminal domain"/>
    <property type="match status" value="1"/>
</dbReference>
<dbReference type="InterPro" id="IPR004358">
    <property type="entry name" value="Sig_transdc_His_kin-like_C"/>
</dbReference>
<evidence type="ECO:0000256" key="2">
    <source>
        <dbReference type="ARBA" id="ARBA00012438"/>
    </source>
</evidence>
<dbReference type="InterPro" id="IPR036641">
    <property type="entry name" value="HPT_dom_sf"/>
</dbReference>
<dbReference type="SMART" id="SM01231">
    <property type="entry name" value="H-kinase_dim"/>
    <property type="match status" value="1"/>
</dbReference>
<dbReference type="FunFam" id="3.30.565.10:FF:000016">
    <property type="entry name" value="Chemotaxis protein CheA, putative"/>
    <property type="match status" value="1"/>
</dbReference>
<dbReference type="PANTHER" id="PTHR43395:SF8">
    <property type="entry name" value="HISTIDINE KINASE"/>
    <property type="match status" value="1"/>
</dbReference>
<keyword evidence="5" id="KW-0808">Transferase</keyword>
<dbReference type="InterPro" id="IPR001789">
    <property type="entry name" value="Sig_transdc_resp-reg_receiver"/>
</dbReference>
<dbReference type="PROSITE" id="PS50109">
    <property type="entry name" value="HIS_KIN"/>
    <property type="match status" value="1"/>
</dbReference>
<evidence type="ECO:0000256" key="6">
    <source>
        <dbReference type="ARBA" id="ARBA00022777"/>
    </source>
</evidence>
<evidence type="ECO:0000256" key="4">
    <source>
        <dbReference type="ARBA" id="ARBA00022553"/>
    </source>
</evidence>
<evidence type="ECO:0000259" key="13">
    <source>
        <dbReference type="PROSITE" id="PS50109"/>
    </source>
</evidence>
<dbReference type="SMART" id="SM00448">
    <property type="entry name" value="REC"/>
    <property type="match status" value="1"/>
</dbReference>
<dbReference type="InterPro" id="IPR051315">
    <property type="entry name" value="Bact_Chemotaxis_CheA"/>
</dbReference>
<evidence type="ECO:0000259" key="15">
    <source>
        <dbReference type="PROSITE" id="PS50851"/>
    </source>
</evidence>
<dbReference type="InterPro" id="IPR008207">
    <property type="entry name" value="Sig_transdc_His_kin_Hpt_dom"/>
</dbReference>
<evidence type="ECO:0000256" key="9">
    <source>
        <dbReference type="PROSITE-ProRule" id="PRU00110"/>
    </source>
</evidence>
<evidence type="ECO:0000256" key="12">
    <source>
        <dbReference type="SAM" id="MobiDB-lite"/>
    </source>
</evidence>
<comment type="catalytic activity">
    <reaction evidence="1">
        <text>ATP + protein L-histidine = ADP + protein N-phospho-L-histidine.</text>
        <dbReference type="EC" id="2.7.13.3"/>
    </reaction>
</comment>
<dbReference type="SUPFAM" id="SSF55874">
    <property type="entry name" value="ATPase domain of HSP90 chaperone/DNA topoisomerase II/histidine kinase"/>
    <property type="match status" value="1"/>
</dbReference>
<dbReference type="SUPFAM" id="SSF50341">
    <property type="entry name" value="CheW-like"/>
    <property type="match status" value="1"/>
</dbReference>
<feature type="modified residue" description="Phosphohistidine" evidence="9">
    <location>
        <position position="1350"/>
    </location>
</feature>
<gene>
    <name evidence="17" type="ORF">G8E00_12340</name>
</gene>
<dbReference type="InterPro" id="IPR036890">
    <property type="entry name" value="HATPase_C_sf"/>
</dbReference>
<feature type="domain" description="HPt" evidence="16">
    <location>
        <begin position="986"/>
        <end position="1093"/>
    </location>
</feature>
<feature type="domain" description="CheW-like" evidence="15">
    <location>
        <begin position="1798"/>
        <end position="1939"/>
    </location>
</feature>
<dbReference type="Pfam" id="PF02895">
    <property type="entry name" value="H-kinase_dim"/>
    <property type="match status" value="1"/>
</dbReference>
<evidence type="ECO:0000256" key="10">
    <source>
        <dbReference type="PROSITE-ProRule" id="PRU00169"/>
    </source>
</evidence>
<feature type="domain" description="Histidine kinase" evidence="13">
    <location>
        <begin position="1544"/>
        <end position="1796"/>
    </location>
</feature>
<comment type="function">
    <text evidence="8">Involved in the transmission of sensory signals from the chemoreceptors to the flagellar motors. CheA is autophosphorylated; it can transfer its phosphate group to either CheB or CheY.</text>
</comment>
<keyword evidence="11" id="KW-0175">Coiled coil</keyword>
<dbReference type="Pfam" id="PF02518">
    <property type="entry name" value="HATPase_c"/>
    <property type="match status" value="1"/>
</dbReference>
<evidence type="ECO:0000259" key="16">
    <source>
        <dbReference type="PROSITE" id="PS50894"/>
    </source>
</evidence>
<feature type="modified residue" description="Phosphohistidine" evidence="9">
    <location>
        <position position="316"/>
    </location>
</feature>
<keyword evidence="4 10" id="KW-0597">Phosphoprotein</keyword>
<feature type="domain" description="HPt" evidence="16">
    <location>
        <begin position="1303"/>
        <end position="1421"/>
    </location>
</feature>
<evidence type="ECO:0000313" key="18">
    <source>
        <dbReference type="Proteomes" id="UP000502297"/>
    </source>
</evidence>
<dbReference type="SUPFAM" id="SSF47226">
    <property type="entry name" value="Histidine-containing phosphotransfer domain, HPT domain"/>
    <property type="match status" value="4"/>
</dbReference>
<dbReference type="RefSeq" id="WP_166225008.1">
    <property type="nucleotide sequence ID" value="NZ_CP049801.1"/>
</dbReference>
<dbReference type="GO" id="GO:0006935">
    <property type="term" value="P:chemotaxis"/>
    <property type="evidence" value="ECO:0007669"/>
    <property type="project" value="InterPro"/>
</dbReference>
<keyword evidence="7" id="KW-0902">Two-component regulatory system</keyword>
<dbReference type="PROSITE" id="PS50110">
    <property type="entry name" value="RESPONSE_REGULATORY"/>
    <property type="match status" value="1"/>
</dbReference>
<proteinExistence type="predicted"/>
<dbReference type="CDD" id="cd00088">
    <property type="entry name" value="HPT"/>
    <property type="match status" value="3"/>
</dbReference>
<evidence type="ECO:0000256" key="3">
    <source>
        <dbReference type="ARBA" id="ARBA00021495"/>
    </source>
</evidence>
<evidence type="ECO:0000256" key="1">
    <source>
        <dbReference type="ARBA" id="ARBA00000085"/>
    </source>
</evidence>
<keyword evidence="6" id="KW-0418">Kinase</keyword>
<feature type="compositionally biased region" description="Acidic residues" evidence="12">
    <location>
        <begin position="874"/>
        <end position="889"/>
    </location>
</feature>
<dbReference type="InterPro" id="IPR002545">
    <property type="entry name" value="CheW-lke_dom"/>
</dbReference>
<dbReference type="InterPro" id="IPR005467">
    <property type="entry name" value="His_kinase_dom"/>
</dbReference>
<dbReference type="SMART" id="SM00073">
    <property type="entry name" value="HPT"/>
    <property type="match status" value="4"/>
</dbReference>
<organism evidence="17 18">
    <name type="scientific">Acinetobacter shaoyimingii</name>
    <dbReference type="NCBI Taxonomy" id="2715164"/>
    <lineage>
        <taxon>Bacteria</taxon>
        <taxon>Pseudomonadati</taxon>
        <taxon>Pseudomonadota</taxon>
        <taxon>Gammaproteobacteria</taxon>
        <taxon>Moraxellales</taxon>
        <taxon>Moraxellaceae</taxon>
        <taxon>Acinetobacter</taxon>
    </lineage>
</organism>
<dbReference type="PRINTS" id="PR00344">
    <property type="entry name" value="BCTRLSENSOR"/>
</dbReference>
<evidence type="ECO:0000256" key="8">
    <source>
        <dbReference type="ARBA" id="ARBA00035100"/>
    </source>
</evidence>
<dbReference type="InterPro" id="IPR003594">
    <property type="entry name" value="HATPase_dom"/>
</dbReference>
<dbReference type="KEGG" id="asha:G8E00_12340"/>
<dbReference type="Pfam" id="PF00072">
    <property type="entry name" value="Response_reg"/>
    <property type="match status" value="1"/>
</dbReference>
<dbReference type="CDD" id="cd17546">
    <property type="entry name" value="REC_hyHK_CKI1_RcsC-like"/>
    <property type="match status" value="1"/>
</dbReference>
<reference evidence="17 18" key="1">
    <citation type="submission" date="2020-03" db="EMBL/GenBank/DDBJ databases">
        <authorList>
            <person name="Zhu W."/>
        </authorList>
    </citation>
    <scope>NUCLEOTIDE SEQUENCE [LARGE SCALE GENOMIC DNA]</scope>
    <source>
        <strain evidence="17 18">323-1</strain>
    </source>
</reference>
<name>A0A6G8RY59_9GAMM</name>
<dbReference type="Pfam" id="PF01627">
    <property type="entry name" value="Hpt"/>
    <property type="match status" value="4"/>
</dbReference>
<keyword evidence="18" id="KW-1185">Reference proteome</keyword>
<dbReference type="Proteomes" id="UP000502297">
    <property type="component" value="Chromosome"/>
</dbReference>
<evidence type="ECO:0000313" key="17">
    <source>
        <dbReference type="EMBL" id="QIO06673.1"/>
    </source>
</evidence>
<feature type="modified residue" description="Phosphohistidine" evidence="9">
    <location>
        <position position="1033"/>
    </location>
</feature>
<feature type="region of interest" description="Disordered" evidence="12">
    <location>
        <begin position="872"/>
        <end position="902"/>
    </location>
</feature>
<dbReference type="Gene3D" id="1.20.120.160">
    <property type="entry name" value="HPT domain"/>
    <property type="match status" value="4"/>
</dbReference>
<feature type="modified residue" description="Phosphohistidine" evidence="9">
    <location>
        <position position="66"/>
    </location>
</feature>
<dbReference type="SMART" id="SM00387">
    <property type="entry name" value="HATPase_c"/>
    <property type="match status" value="1"/>
</dbReference>
<dbReference type="SUPFAM" id="SSF52172">
    <property type="entry name" value="CheY-like"/>
    <property type="match status" value="1"/>
</dbReference>
<dbReference type="GO" id="GO:0005737">
    <property type="term" value="C:cytoplasm"/>
    <property type="evidence" value="ECO:0007669"/>
    <property type="project" value="InterPro"/>
</dbReference>